<dbReference type="PRINTS" id="PR00081">
    <property type="entry name" value="GDHRDH"/>
</dbReference>
<dbReference type="InterPro" id="IPR036291">
    <property type="entry name" value="NAD(P)-bd_dom_sf"/>
</dbReference>
<keyword evidence="2" id="KW-0560">Oxidoreductase</keyword>
<comment type="similarity">
    <text evidence="1">Belongs to the short-chain dehydrogenases/reductases (SDR) family.</text>
</comment>
<dbReference type="OrthoDB" id="191139at2759"/>
<dbReference type="Pfam" id="PF00106">
    <property type="entry name" value="adh_short"/>
    <property type="match status" value="1"/>
</dbReference>
<feature type="region of interest" description="Disordered" evidence="3">
    <location>
        <begin position="1"/>
        <end position="20"/>
    </location>
</feature>
<reference evidence="5" key="1">
    <citation type="journal article" date="2013" name="Genome Announc.">
        <title>Draft genome sequence of Botrytis cinerea BcDW1, inoculum for noble rot of grape berries.</title>
        <authorList>
            <person name="Blanco-Ulate B."/>
            <person name="Allen G."/>
            <person name="Powell A.L."/>
            <person name="Cantu D."/>
        </authorList>
    </citation>
    <scope>NUCLEOTIDE SEQUENCE [LARGE SCALE GENOMIC DNA]</scope>
    <source>
        <strain evidence="5">BcDW1</strain>
    </source>
</reference>
<dbReference type="EMBL" id="KB707900">
    <property type="protein sequence ID" value="EMR85453.1"/>
    <property type="molecule type" value="Genomic_DNA"/>
</dbReference>
<sequence>MSSYALSHEHPSGPGDARPTAQQIIQDEGIKGQWANKTILITGCSSGLGVETARALAATGATLYLTVRDVAKTKAILGDLLQLDRIHLLTLDLNSLASVRSCASEFLSRSESLNILIENAGVMTTPEGRTMDGFETQIGTNHLGHFLLFQLLKPVLLASATPEFNSRVIILSSVGHRISGVHFENLNLEEEYEPWKAYGQSKTASLWAANYIDRSFGNRGLHAFSLHPGSVNTDLSRHMSPEELKQAEEDKTFANMMKSVEQGAATTVWAAVAGELEGTGGKYLENCQISKPYEPSAGQWGPGYAPWAYDSEKEAKLWAVSLKLVVHESGIDVIWWNSDQKVDYLKDLKMKLAKKVYGPAIIHLDLDVLDESLRKVNGYESPDGLLEHELIYCLGLVPMKAAPSSLTECSFDPNLGDGDKIAKIRVRAIIAFVNSLVRSGTLQPH</sequence>
<dbReference type="STRING" id="1290391.M7UFG1"/>
<gene>
    <name evidence="4" type="ORF">BcDW1_5914</name>
</gene>
<dbReference type="HOGENOM" id="CLU_010194_44_0_1"/>
<proteinExistence type="inferred from homology"/>
<dbReference type="InterPro" id="IPR002347">
    <property type="entry name" value="SDR_fam"/>
</dbReference>
<protein>
    <submittedName>
        <fullName evidence="4">Putative short-chain dehydrogenase protein</fullName>
    </submittedName>
</protein>
<dbReference type="Proteomes" id="UP000012045">
    <property type="component" value="Unassembled WGS sequence"/>
</dbReference>
<evidence type="ECO:0000256" key="3">
    <source>
        <dbReference type="SAM" id="MobiDB-lite"/>
    </source>
</evidence>
<name>M7UFG1_BOTF1</name>
<evidence type="ECO:0000313" key="5">
    <source>
        <dbReference type="Proteomes" id="UP000012045"/>
    </source>
</evidence>
<evidence type="ECO:0000313" key="4">
    <source>
        <dbReference type="EMBL" id="EMR85453.1"/>
    </source>
</evidence>
<evidence type="ECO:0000256" key="2">
    <source>
        <dbReference type="ARBA" id="ARBA00023002"/>
    </source>
</evidence>
<dbReference type="AlphaFoldDB" id="M7UFG1"/>
<accession>M7UFG1</accession>
<organism evidence="4 5">
    <name type="scientific">Botryotinia fuckeliana (strain BcDW1)</name>
    <name type="common">Noble rot fungus</name>
    <name type="synonym">Botrytis cinerea</name>
    <dbReference type="NCBI Taxonomy" id="1290391"/>
    <lineage>
        <taxon>Eukaryota</taxon>
        <taxon>Fungi</taxon>
        <taxon>Dikarya</taxon>
        <taxon>Ascomycota</taxon>
        <taxon>Pezizomycotina</taxon>
        <taxon>Leotiomycetes</taxon>
        <taxon>Helotiales</taxon>
        <taxon>Sclerotiniaceae</taxon>
        <taxon>Botrytis</taxon>
    </lineage>
</organism>
<evidence type="ECO:0000256" key="1">
    <source>
        <dbReference type="ARBA" id="ARBA00006484"/>
    </source>
</evidence>
<dbReference type="Gene3D" id="3.40.50.720">
    <property type="entry name" value="NAD(P)-binding Rossmann-like Domain"/>
    <property type="match status" value="1"/>
</dbReference>
<dbReference type="PANTHER" id="PTHR24320">
    <property type="entry name" value="RETINOL DEHYDROGENASE"/>
    <property type="match status" value="1"/>
</dbReference>
<dbReference type="InterPro" id="IPR023696">
    <property type="entry name" value="Ureohydrolase_dom_sf"/>
</dbReference>
<dbReference type="SUPFAM" id="SSF52768">
    <property type="entry name" value="Arginase/deacetylase"/>
    <property type="match status" value="1"/>
</dbReference>
<dbReference type="PANTHER" id="PTHR24320:SF272">
    <property type="entry name" value="NAD(P)-BINDING ROSSMANN-FOLD SUPERFAMILY PROTEIN"/>
    <property type="match status" value="1"/>
</dbReference>
<dbReference type="GO" id="GO:0016491">
    <property type="term" value="F:oxidoreductase activity"/>
    <property type="evidence" value="ECO:0007669"/>
    <property type="project" value="UniProtKB-KW"/>
</dbReference>
<dbReference type="SUPFAM" id="SSF51735">
    <property type="entry name" value="NAD(P)-binding Rossmann-fold domains"/>
    <property type="match status" value="1"/>
</dbReference>